<evidence type="ECO:0000259" key="4">
    <source>
        <dbReference type="PROSITE" id="PS50199"/>
    </source>
</evidence>
<dbReference type="InterPro" id="IPR036443">
    <property type="entry name" value="Znf_RanBP2_sf"/>
</dbReference>
<evidence type="ECO:0000313" key="5">
    <source>
        <dbReference type="EMBL" id="MCF2948368.1"/>
    </source>
</evidence>
<feature type="domain" description="RanBP2-type" evidence="4">
    <location>
        <begin position="74"/>
        <end position="103"/>
    </location>
</feature>
<comment type="caution">
    <text evidence="5">The sequence shown here is derived from an EMBL/GenBank/DDBJ whole genome shotgun (WGS) entry which is preliminary data.</text>
</comment>
<accession>A0ABS9D8P1</accession>
<dbReference type="RefSeq" id="WP_235312103.1">
    <property type="nucleotide sequence ID" value="NZ_JAKGAS010000004.1"/>
</dbReference>
<evidence type="ECO:0000256" key="1">
    <source>
        <dbReference type="ARBA" id="ARBA00022723"/>
    </source>
</evidence>
<gene>
    <name evidence="5" type="ORF">L0668_09640</name>
</gene>
<dbReference type="Proteomes" id="UP001521137">
    <property type="component" value="Unassembled WGS sequence"/>
</dbReference>
<dbReference type="InterPro" id="IPR018551">
    <property type="entry name" value="DUF2007"/>
</dbReference>
<evidence type="ECO:0000256" key="2">
    <source>
        <dbReference type="ARBA" id="ARBA00022771"/>
    </source>
</evidence>
<organism evidence="5 6">
    <name type="scientific">Paraglaciecola algarum</name>
    <dbReference type="NCBI Taxonomy" id="3050085"/>
    <lineage>
        <taxon>Bacteria</taxon>
        <taxon>Pseudomonadati</taxon>
        <taxon>Pseudomonadota</taxon>
        <taxon>Gammaproteobacteria</taxon>
        <taxon>Alteromonadales</taxon>
        <taxon>Alteromonadaceae</taxon>
        <taxon>Paraglaciecola</taxon>
    </lineage>
</organism>
<dbReference type="PROSITE" id="PS01358">
    <property type="entry name" value="ZF_RANBP2_1"/>
    <property type="match status" value="1"/>
</dbReference>
<name>A0ABS9D8P1_9ALTE</name>
<dbReference type="InterPro" id="IPR001876">
    <property type="entry name" value="Znf_RanBP2"/>
</dbReference>
<dbReference type="PROSITE" id="PS50199">
    <property type="entry name" value="ZF_RANBP2_2"/>
    <property type="match status" value="1"/>
</dbReference>
<keyword evidence="1" id="KW-0479">Metal-binding</keyword>
<keyword evidence="6" id="KW-1185">Reference proteome</keyword>
<sequence>MEKVFFDGDRFRIWQVKQLLEEKGIACFIKNEFAIGAMGELSPMDVLPEVWIYDPQWLPKAKVFIEEFLAQPIDLTPWYCTKCQEQNEPSFEVCWKCTTNRPD</sequence>
<evidence type="ECO:0000256" key="3">
    <source>
        <dbReference type="ARBA" id="ARBA00022833"/>
    </source>
</evidence>
<keyword evidence="3" id="KW-0862">Zinc</keyword>
<reference evidence="5 6" key="1">
    <citation type="submission" date="2022-01" db="EMBL/GenBank/DDBJ databases">
        <title>Paraglaciecola sp. G1-23.</title>
        <authorList>
            <person name="Jin M.S."/>
            <person name="Han D.M."/>
            <person name="Kim H.M."/>
            <person name="Jeon C.O."/>
        </authorList>
    </citation>
    <scope>NUCLEOTIDE SEQUENCE [LARGE SCALE GENOMIC DNA]</scope>
    <source>
        <strain evidence="5 6">G1-23</strain>
    </source>
</reference>
<dbReference type="EMBL" id="JAKGAS010000004">
    <property type="protein sequence ID" value="MCF2948368.1"/>
    <property type="molecule type" value="Genomic_DNA"/>
</dbReference>
<protein>
    <submittedName>
        <fullName evidence="5">DUF2007 domain-containing protein</fullName>
    </submittedName>
</protein>
<dbReference type="Pfam" id="PF09413">
    <property type="entry name" value="DUF2007"/>
    <property type="match status" value="1"/>
</dbReference>
<proteinExistence type="predicted"/>
<dbReference type="SUPFAM" id="SSF90209">
    <property type="entry name" value="Ran binding protein zinc finger-like"/>
    <property type="match status" value="1"/>
</dbReference>
<keyword evidence="2" id="KW-0863">Zinc-finger</keyword>
<evidence type="ECO:0000313" key="6">
    <source>
        <dbReference type="Proteomes" id="UP001521137"/>
    </source>
</evidence>